<feature type="transmembrane region" description="Helical" evidence="1">
    <location>
        <begin position="622"/>
        <end position="645"/>
    </location>
</feature>
<feature type="transmembrane region" description="Helical" evidence="1">
    <location>
        <begin position="652"/>
        <end position="677"/>
    </location>
</feature>
<keyword evidence="1" id="KW-1133">Transmembrane helix</keyword>
<reference evidence="2 3" key="1">
    <citation type="submission" date="2023-05" db="EMBL/GenBank/DDBJ databases">
        <title>A 100% complete, gapless, phased diploid assembly of the Scenedesmus obliquus UTEX 3031 genome.</title>
        <authorList>
            <person name="Biondi T.C."/>
            <person name="Hanschen E.R."/>
            <person name="Kwon T."/>
            <person name="Eng W."/>
            <person name="Kruse C.P.S."/>
            <person name="Koehler S.I."/>
            <person name="Kunde Y."/>
            <person name="Gleasner C.D."/>
            <person name="You Mak K.T."/>
            <person name="Polle J."/>
            <person name="Hovde B.T."/>
            <person name="Starkenburg S.R."/>
        </authorList>
    </citation>
    <scope>NUCLEOTIDE SEQUENCE [LARGE SCALE GENOMIC DNA]</scope>
    <source>
        <strain evidence="2 3">DOE0152z</strain>
    </source>
</reference>
<organism evidence="2 3">
    <name type="scientific">Tetradesmus obliquus</name>
    <name type="common">Green alga</name>
    <name type="synonym">Acutodesmus obliquus</name>
    <dbReference type="NCBI Taxonomy" id="3088"/>
    <lineage>
        <taxon>Eukaryota</taxon>
        <taxon>Viridiplantae</taxon>
        <taxon>Chlorophyta</taxon>
        <taxon>core chlorophytes</taxon>
        <taxon>Chlorophyceae</taxon>
        <taxon>CS clade</taxon>
        <taxon>Sphaeropleales</taxon>
        <taxon>Scenedesmaceae</taxon>
        <taxon>Tetradesmus</taxon>
    </lineage>
</organism>
<feature type="transmembrane region" description="Helical" evidence="1">
    <location>
        <begin position="101"/>
        <end position="122"/>
    </location>
</feature>
<keyword evidence="3" id="KW-1185">Reference proteome</keyword>
<name>A0ABY8U986_TETOB</name>
<keyword evidence="1" id="KW-0472">Membrane</keyword>
<proteinExistence type="predicted"/>
<feature type="transmembrane region" description="Helical" evidence="1">
    <location>
        <begin position="801"/>
        <end position="823"/>
    </location>
</feature>
<evidence type="ECO:0000313" key="2">
    <source>
        <dbReference type="EMBL" id="WIA18013.1"/>
    </source>
</evidence>
<keyword evidence="1" id="KW-0812">Transmembrane</keyword>
<dbReference type="EMBL" id="CP126216">
    <property type="protein sequence ID" value="WIA18013.1"/>
    <property type="molecule type" value="Genomic_DNA"/>
</dbReference>
<sequence>MYRQSLPFLKAAQPDALKPLLANGFTTIDMAAVQTFATKTLVPMIGANVVFLALAMLFLVIFILWRFLRFCCYMVCCKSSCDAKRAARNPYKLLFNKGTKVLKGFMLLFGLVAVAFAIYGMAIVKKDVTDDAFGVITTISNYTTGVTDTVDRLMDTIGGVSGIIDDFQAIIINDLDINGIMANLTAVGVFLDAADPAALRTSITALQTAYDTTFKNRLAALQAAITVFDNDKTAMLTSCGTLKAAPADLGVMKTAVDQVQTSLAGVTWTSAVLPSQASMQAVETAVNTVSGSTGAWGVTISSISTAITDMAGLQTDATNPFTKLQKAFAGVQPVMQGLLSKLQQVNTTVIALTTSMEGAYSNLAAANTNMVTVFNSAPSLTSVTGDLITFSAGMPTISPLNNLETVLLAGETTLNNAPYTGHITALGAPMTAFAAAVTTFLGGQTQGNWDTLRPGNGDLYTPFKAALDAIWVPTAGDFASSMFTTTANTFNSQSASVEAAGAAVTPALLLAADNYAVAAAGQTLPSVAALTTNLDTLVTAFAPFGTPYSTVVNVPKAQLATIQYAVLTQGDAVKGQINGTISGARSGVANLKGQVVAQLSNVEDTYKPLVRRVDGYRYTVSMALYGISILFVLLLLLCALLNYHFGANFGTLWLLLVSVLYFLLALLIAVLVSVLYLGCGQVEPLLSDLAPPAYAPLVNYYFNGQGDSIKAVLKSASIVDVDGLMGQVTAGQQEVLQGMAGNFTFRAAPLAVIGRVNSTIASVGADVDVLLGKASREELLPVYSEVKGLVCCMVPDIFASMWTGLTFAGVFAFALIVCAFFFIGKIDHAPRKDCCGCTCHTIGKYEGTVFPDSLPQYNQPFDNPLGPYNAPMPGAGWSEGGEVAAHVVLAAPGGAAAVKKGDYY</sequence>
<accession>A0ABY8U986</accession>
<dbReference type="Proteomes" id="UP001244341">
    <property type="component" value="Chromosome 9b"/>
</dbReference>
<evidence type="ECO:0000313" key="3">
    <source>
        <dbReference type="Proteomes" id="UP001244341"/>
    </source>
</evidence>
<gene>
    <name evidence="2" type="ORF">OEZ85_009500</name>
</gene>
<protein>
    <submittedName>
        <fullName evidence="2">Uncharacterized protein</fullName>
    </submittedName>
</protein>
<feature type="transmembrane region" description="Helical" evidence="1">
    <location>
        <begin position="45"/>
        <end position="65"/>
    </location>
</feature>
<evidence type="ECO:0000256" key="1">
    <source>
        <dbReference type="SAM" id="Phobius"/>
    </source>
</evidence>